<dbReference type="OMA" id="HWKEVLC"/>
<evidence type="ECO:0000256" key="1">
    <source>
        <dbReference type="SAM" id="SignalP"/>
    </source>
</evidence>
<reference evidence="3" key="1">
    <citation type="submission" date="2025-08" db="UniProtKB">
        <authorList>
            <consortium name="Ensembl"/>
        </authorList>
    </citation>
    <scope>IDENTIFICATION</scope>
</reference>
<evidence type="ECO:0000259" key="2">
    <source>
        <dbReference type="Pfam" id="PF02221"/>
    </source>
</evidence>
<dbReference type="GO" id="GO:0001875">
    <property type="term" value="F:lipopolysaccharide immune receptor activity"/>
    <property type="evidence" value="ECO:0007669"/>
    <property type="project" value="TreeGrafter"/>
</dbReference>
<dbReference type="Pfam" id="PF02221">
    <property type="entry name" value="E1_DerP2_DerF2"/>
    <property type="match status" value="1"/>
</dbReference>
<dbReference type="Ensembl" id="ENSSMRT00000016630.1">
    <property type="protein sequence ID" value="ENSSMRP00000014276.1"/>
    <property type="gene ID" value="ENSSMRG00000011108.1"/>
</dbReference>
<dbReference type="GeneTree" id="ENSGT00390000000742"/>
<evidence type="ECO:0000313" key="3">
    <source>
        <dbReference type="Ensembl" id="ENSSMRP00000014276.1"/>
    </source>
</evidence>
<organism evidence="3 4">
    <name type="scientific">Salvator merianae</name>
    <name type="common">Argentine black and white tegu</name>
    <name type="synonym">Tupinambis merianae</name>
    <dbReference type="NCBI Taxonomy" id="96440"/>
    <lineage>
        <taxon>Eukaryota</taxon>
        <taxon>Metazoa</taxon>
        <taxon>Chordata</taxon>
        <taxon>Craniata</taxon>
        <taxon>Vertebrata</taxon>
        <taxon>Euteleostomi</taxon>
        <taxon>Lepidosauria</taxon>
        <taxon>Squamata</taxon>
        <taxon>Bifurcata</taxon>
        <taxon>Unidentata</taxon>
        <taxon>Episquamata</taxon>
        <taxon>Laterata</taxon>
        <taxon>Teiioidea</taxon>
        <taxon>Teiidae</taxon>
        <taxon>Salvator</taxon>
    </lineage>
</organism>
<dbReference type="InterPro" id="IPR039217">
    <property type="entry name" value="LY96"/>
</dbReference>
<proteinExistence type="predicted"/>
<accession>A0A8D0C1J1</accession>
<dbReference type="GO" id="GO:0035662">
    <property type="term" value="F:Toll-like receptor 4 binding"/>
    <property type="evidence" value="ECO:0007669"/>
    <property type="project" value="InterPro"/>
</dbReference>
<dbReference type="SUPFAM" id="SSF81296">
    <property type="entry name" value="E set domains"/>
    <property type="match status" value="1"/>
</dbReference>
<feature type="domain" description="MD-2-related lipid-recognition" evidence="2">
    <location>
        <begin position="77"/>
        <end position="158"/>
    </location>
</feature>
<dbReference type="GO" id="GO:0001530">
    <property type="term" value="F:lipopolysaccharide binding"/>
    <property type="evidence" value="ECO:0007669"/>
    <property type="project" value="InterPro"/>
</dbReference>
<keyword evidence="1" id="KW-0732">Signal</keyword>
<evidence type="ECO:0000313" key="4">
    <source>
        <dbReference type="Proteomes" id="UP000694421"/>
    </source>
</evidence>
<dbReference type="GO" id="GO:0034142">
    <property type="term" value="P:toll-like receptor 4 signaling pathway"/>
    <property type="evidence" value="ECO:0007669"/>
    <property type="project" value="TreeGrafter"/>
</dbReference>
<dbReference type="GO" id="GO:0045087">
    <property type="term" value="P:innate immune response"/>
    <property type="evidence" value="ECO:0007669"/>
    <property type="project" value="InterPro"/>
</dbReference>
<dbReference type="AlphaFoldDB" id="A0A8D0C1J1"/>
<dbReference type="PANTHER" id="PTHR15218">
    <property type="entry name" value="MD-1, MD-2 - RELATED"/>
    <property type="match status" value="1"/>
</dbReference>
<dbReference type="Gene3D" id="2.60.40.770">
    <property type="match status" value="1"/>
</dbReference>
<keyword evidence="4" id="KW-1185">Reference proteome</keyword>
<dbReference type="GO" id="GO:0031666">
    <property type="term" value="P:positive regulation of lipopolysaccharide-mediated signaling pathway"/>
    <property type="evidence" value="ECO:0007669"/>
    <property type="project" value="TreeGrafter"/>
</dbReference>
<dbReference type="InterPro" id="IPR014756">
    <property type="entry name" value="Ig_E-set"/>
</dbReference>
<dbReference type="GO" id="GO:0046696">
    <property type="term" value="C:lipopolysaccharide receptor complex"/>
    <property type="evidence" value="ECO:0007669"/>
    <property type="project" value="TreeGrafter"/>
</dbReference>
<sequence>MVQRYVNVLQLVIVSLQVCGDVVAQQQELLCETDDLKILYSSCGHYDDTFSLKIEPCSLQVSKWHLGIFWIPNGDITVLHAEVGIWHETHESLKFKVTLCQDEDDEYDFCGALKGETINTTSRASSSLPRYPKGNYTIILKVFSGHHKELILCMNYTLALLNDASPKEEILQNNNSRTFL</sequence>
<feature type="chain" id="PRO_5033985381" evidence="1">
    <location>
        <begin position="25"/>
        <end position="180"/>
    </location>
</feature>
<protein>
    <submittedName>
        <fullName evidence="3">Lymphocyte antigen 96</fullName>
    </submittedName>
</protein>
<dbReference type="PANTHER" id="PTHR15218:SF0">
    <property type="entry name" value="LYMPHOCYTE ANTIGEN 96"/>
    <property type="match status" value="1"/>
</dbReference>
<dbReference type="Proteomes" id="UP000694421">
    <property type="component" value="Unplaced"/>
</dbReference>
<feature type="signal peptide" evidence="1">
    <location>
        <begin position="1"/>
        <end position="24"/>
    </location>
</feature>
<dbReference type="InterPro" id="IPR003172">
    <property type="entry name" value="ML_dom"/>
</dbReference>
<name>A0A8D0C1J1_SALMN</name>
<dbReference type="GO" id="GO:0032497">
    <property type="term" value="P:detection of lipopolysaccharide"/>
    <property type="evidence" value="ECO:0007669"/>
    <property type="project" value="TreeGrafter"/>
</dbReference>
<reference evidence="3" key="2">
    <citation type="submission" date="2025-09" db="UniProtKB">
        <authorList>
            <consortium name="Ensembl"/>
        </authorList>
    </citation>
    <scope>IDENTIFICATION</scope>
</reference>